<proteinExistence type="predicted"/>
<accession>W9QCX7</accession>
<gene>
    <name evidence="2" type="ORF">L484_009431</name>
</gene>
<evidence type="ECO:0000313" key="3">
    <source>
        <dbReference type="Proteomes" id="UP000030645"/>
    </source>
</evidence>
<feature type="compositionally biased region" description="Basic and acidic residues" evidence="1">
    <location>
        <begin position="31"/>
        <end position="46"/>
    </location>
</feature>
<keyword evidence="3" id="KW-1185">Reference proteome</keyword>
<protein>
    <submittedName>
        <fullName evidence="2">Uncharacterized protein</fullName>
    </submittedName>
</protein>
<sequence>MPSLSEKVKFRGSDLREVVDRESFEGTCRCEKENGSETASDPKRFSDLPIYGLVDPPPNAVICKRGSEDGRT</sequence>
<dbReference type="EMBL" id="KE343405">
    <property type="protein sequence ID" value="EXB28745.1"/>
    <property type="molecule type" value="Genomic_DNA"/>
</dbReference>
<evidence type="ECO:0000313" key="2">
    <source>
        <dbReference type="EMBL" id="EXB28745.1"/>
    </source>
</evidence>
<evidence type="ECO:0000256" key="1">
    <source>
        <dbReference type="SAM" id="MobiDB-lite"/>
    </source>
</evidence>
<organism evidence="2 3">
    <name type="scientific">Morus notabilis</name>
    <dbReference type="NCBI Taxonomy" id="981085"/>
    <lineage>
        <taxon>Eukaryota</taxon>
        <taxon>Viridiplantae</taxon>
        <taxon>Streptophyta</taxon>
        <taxon>Embryophyta</taxon>
        <taxon>Tracheophyta</taxon>
        <taxon>Spermatophyta</taxon>
        <taxon>Magnoliopsida</taxon>
        <taxon>eudicotyledons</taxon>
        <taxon>Gunneridae</taxon>
        <taxon>Pentapetalae</taxon>
        <taxon>rosids</taxon>
        <taxon>fabids</taxon>
        <taxon>Rosales</taxon>
        <taxon>Moraceae</taxon>
        <taxon>Moreae</taxon>
        <taxon>Morus</taxon>
    </lineage>
</organism>
<dbReference type="AlphaFoldDB" id="W9QCX7"/>
<dbReference type="Proteomes" id="UP000030645">
    <property type="component" value="Unassembled WGS sequence"/>
</dbReference>
<reference evidence="3" key="1">
    <citation type="submission" date="2013-01" db="EMBL/GenBank/DDBJ databases">
        <title>Draft Genome Sequence of a Mulberry Tree, Morus notabilis C.K. Schneid.</title>
        <authorList>
            <person name="He N."/>
            <person name="Zhao S."/>
        </authorList>
    </citation>
    <scope>NUCLEOTIDE SEQUENCE</scope>
</reference>
<feature type="region of interest" description="Disordered" evidence="1">
    <location>
        <begin position="31"/>
        <end position="52"/>
    </location>
</feature>
<name>W9QCX7_9ROSA</name>